<proteinExistence type="predicted"/>
<organism evidence="1 2">
    <name type="scientific">Sphaerobolus stellatus (strain SS14)</name>
    <dbReference type="NCBI Taxonomy" id="990650"/>
    <lineage>
        <taxon>Eukaryota</taxon>
        <taxon>Fungi</taxon>
        <taxon>Dikarya</taxon>
        <taxon>Basidiomycota</taxon>
        <taxon>Agaricomycotina</taxon>
        <taxon>Agaricomycetes</taxon>
        <taxon>Phallomycetidae</taxon>
        <taxon>Geastrales</taxon>
        <taxon>Sphaerobolaceae</taxon>
        <taxon>Sphaerobolus</taxon>
    </lineage>
</organism>
<dbReference type="EMBL" id="KN837152">
    <property type="protein sequence ID" value="KIJ39454.1"/>
    <property type="molecule type" value="Genomic_DNA"/>
</dbReference>
<dbReference type="HOGENOM" id="CLU_188562_1_0_1"/>
<accession>A0A0C9UX75</accession>
<protein>
    <recommendedName>
        <fullName evidence="3">IMS import disulfide relay-system CHCH-CHCH-like Cx9C domain-containing protein</fullName>
    </recommendedName>
</protein>
<dbReference type="PANTHER" id="PTHR34561">
    <property type="entry name" value="NADH DEHYDROGENASE [UBIQUINONE] 1 ALPHA SUBCOMPLEX ASSEMBLY FACTOR 8"/>
    <property type="match status" value="1"/>
</dbReference>
<dbReference type="OrthoDB" id="3821113at2759"/>
<evidence type="ECO:0008006" key="3">
    <source>
        <dbReference type="Google" id="ProtNLM"/>
    </source>
</evidence>
<name>A0A0C9UX75_SPHS4</name>
<reference evidence="1 2" key="1">
    <citation type="submission" date="2014-06" db="EMBL/GenBank/DDBJ databases">
        <title>Evolutionary Origins and Diversification of the Mycorrhizal Mutualists.</title>
        <authorList>
            <consortium name="DOE Joint Genome Institute"/>
            <consortium name="Mycorrhizal Genomics Consortium"/>
            <person name="Kohler A."/>
            <person name="Kuo A."/>
            <person name="Nagy L.G."/>
            <person name="Floudas D."/>
            <person name="Copeland A."/>
            <person name="Barry K.W."/>
            <person name="Cichocki N."/>
            <person name="Veneault-Fourrey C."/>
            <person name="LaButti K."/>
            <person name="Lindquist E.A."/>
            <person name="Lipzen A."/>
            <person name="Lundell T."/>
            <person name="Morin E."/>
            <person name="Murat C."/>
            <person name="Riley R."/>
            <person name="Ohm R."/>
            <person name="Sun H."/>
            <person name="Tunlid A."/>
            <person name="Henrissat B."/>
            <person name="Grigoriev I.V."/>
            <person name="Hibbett D.S."/>
            <person name="Martin F."/>
        </authorList>
    </citation>
    <scope>NUCLEOTIDE SEQUENCE [LARGE SCALE GENOMIC DNA]</scope>
    <source>
        <strain evidence="1 2">SS14</strain>
    </source>
</reference>
<gene>
    <name evidence="1" type="ORF">M422DRAFT_257774</name>
</gene>
<dbReference type="InterPro" id="IPR034595">
    <property type="entry name" value="NDUFAF8"/>
</dbReference>
<keyword evidence="2" id="KW-1185">Reference proteome</keyword>
<dbReference type="GO" id="GO:0032981">
    <property type="term" value="P:mitochondrial respiratory chain complex I assembly"/>
    <property type="evidence" value="ECO:0007669"/>
    <property type="project" value="InterPro"/>
</dbReference>
<dbReference type="AlphaFoldDB" id="A0A0C9UX75"/>
<evidence type="ECO:0000313" key="2">
    <source>
        <dbReference type="Proteomes" id="UP000054279"/>
    </source>
</evidence>
<dbReference type="Proteomes" id="UP000054279">
    <property type="component" value="Unassembled WGS sequence"/>
</dbReference>
<evidence type="ECO:0000313" key="1">
    <source>
        <dbReference type="EMBL" id="KIJ39454.1"/>
    </source>
</evidence>
<dbReference type="PANTHER" id="PTHR34561:SF1">
    <property type="entry name" value="NADH DEHYDROGENASE [UBIQUINONE] 1 ALPHA SUBCOMPLEX ASSEMBLY FACTOR 8"/>
    <property type="match status" value="1"/>
</dbReference>
<sequence length="65" mass="7014">MSPASTAKSSALKRLATASTVTCAGQAKTYGQCILNSYNDARKDMCAKEFGAFKDCVQTAMKKKW</sequence>
<dbReference type="GO" id="GO:0005739">
    <property type="term" value="C:mitochondrion"/>
    <property type="evidence" value="ECO:0007669"/>
    <property type="project" value="InterPro"/>
</dbReference>